<dbReference type="EMBL" id="KN819963">
    <property type="protein sequence ID" value="KIJ07247.1"/>
    <property type="molecule type" value="Genomic_DNA"/>
</dbReference>
<sequence length="61" mass="6900">LYRNVPNIVTNILKNGVQLAIVSRNTSRTCGYLVHTTNPKTGKKRSIVDKVKFNEGYDSNY</sequence>
<accession>A0A0C9TGX9</accession>
<dbReference type="Proteomes" id="UP000053647">
    <property type="component" value="Unassembled WGS sequence"/>
</dbReference>
<protein>
    <submittedName>
        <fullName evidence="1">Uncharacterized protein</fullName>
    </submittedName>
</protein>
<organism evidence="1 2">
    <name type="scientific">Paxillus involutus ATCC 200175</name>
    <dbReference type="NCBI Taxonomy" id="664439"/>
    <lineage>
        <taxon>Eukaryota</taxon>
        <taxon>Fungi</taxon>
        <taxon>Dikarya</taxon>
        <taxon>Basidiomycota</taxon>
        <taxon>Agaricomycotina</taxon>
        <taxon>Agaricomycetes</taxon>
        <taxon>Agaricomycetidae</taxon>
        <taxon>Boletales</taxon>
        <taxon>Paxilineae</taxon>
        <taxon>Paxillaceae</taxon>
        <taxon>Paxillus</taxon>
    </lineage>
</organism>
<dbReference type="HOGENOM" id="CLU_2929042_0_0_1"/>
<evidence type="ECO:0000313" key="1">
    <source>
        <dbReference type="EMBL" id="KIJ07247.1"/>
    </source>
</evidence>
<proteinExistence type="predicted"/>
<dbReference type="OrthoDB" id="10252235at2759"/>
<reference evidence="1 2" key="1">
    <citation type="submission" date="2014-06" db="EMBL/GenBank/DDBJ databases">
        <authorList>
            <consortium name="DOE Joint Genome Institute"/>
            <person name="Kuo A."/>
            <person name="Kohler A."/>
            <person name="Nagy L.G."/>
            <person name="Floudas D."/>
            <person name="Copeland A."/>
            <person name="Barry K.W."/>
            <person name="Cichocki N."/>
            <person name="Veneault-Fourrey C."/>
            <person name="LaButti K."/>
            <person name="Lindquist E.A."/>
            <person name="Lipzen A."/>
            <person name="Lundell T."/>
            <person name="Morin E."/>
            <person name="Murat C."/>
            <person name="Sun H."/>
            <person name="Tunlid A."/>
            <person name="Henrissat B."/>
            <person name="Grigoriev I.V."/>
            <person name="Hibbett D.S."/>
            <person name="Martin F."/>
            <person name="Nordberg H.P."/>
            <person name="Cantor M.N."/>
            <person name="Hua S.X."/>
        </authorList>
    </citation>
    <scope>NUCLEOTIDE SEQUENCE [LARGE SCALE GENOMIC DNA]</scope>
    <source>
        <strain evidence="1 2">ATCC 200175</strain>
    </source>
</reference>
<reference evidence="2" key="2">
    <citation type="submission" date="2015-01" db="EMBL/GenBank/DDBJ databases">
        <title>Evolutionary Origins and Diversification of the Mycorrhizal Mutualists.</title>
        <authorList>
            <consortium name="DOE Joint Genome Institute"/>
            <consortium name="Mycorrhizal Genomics Consortium"/>
            <person name="Kohler A."/>
            <person name="Kuo A."/>
            <person name="Nagy L.G."/>
            <person name="Floudas D."/>
            <person name="Copeland A."/>
            <person name="Barry K.W."/>
            <person name="Cichocki N."/>
            <person name="Veneault-Fourrey C."/>
            <person name="LaButti K."/>
            <person name="Lindquist E.A."/>
            <person name="Lipzen A."/>
            <person name="Lundell T."/>
            <person name="Morin E."/>
            <person name="Murat C."/>
            <person name="Riley R."/>
            <person name="Ohm R."/>
            <person name="Sun H."/>
            <person name="Tunlid A."/>
            <person name="Henrissat B."/>
            <person name="Grigoriev I.V."/>
            <person name="Hibbett D.S."/>
            <person name="Martin F."/>
        </authorList>
    </citation>
    <scope>NUCLEOTIDE SEQUENCE [LARGE SCALE GENOMIC DNA]</scope>
    <source>
        <strain evidence="2">ATCC 200175</strain>
    </source>
</reference>
<gene>
    <name evidence="1" type="ORF">PAXINDRAFT_90728</name>
</gene>
<keyword evidence="2" id="KW-1185">Reference proteome</keyword>
<evidence type="ECO:0000313" key="2">
    <source>
        <dbReference type="Proteomes" id="UP000053647"/>
    </source>
</evidence>
<dbReference type="AlphaFoldDB" id="A0A0C9TGX9"/>
<name>A0A0C9TGX9_PAXIN</name>
<feature type="non-terminal residue" evidence="1">
    <location>
        <position position="61"/>
    </location>
</feature>